<evidence type="ECO:0000256" key="4">
    <source>
        <dbReference type="ARBA" id="ARBA00022729"/>
    </source>
</evidence>
<comment type="similarity">
    <text evidence="2">Belongs to the bacterial solute-binding protein 1 family.</text>
</comment>
<name>A0ABZ1BPE6_9FIRM</name>
<dbReference type="Proteomes" id="UP001333102">
    <property type="component" value="Chromosome"/>
</dbReference>
<dbReference type="Pfam" id="PF13416">
    <property type="entry name" value="SBP_bac_8"/>
    <property type="match status" value="1"/>
</dbReference>
<reference evidence="7" key="1">
    <citation type="submission" date="2023-12" db="EMBL/GenBank/DDBJ databases">
        <title>Novel isolates from deep terrestrial aquifers shed light on the physiology and ecology of the class Limnochordia.</title>
        <authorList>
            <person name="Karnachuk O.V."/>
            <person name="Lukina A.P."/>
            <person name="Avakyan M.R."/>
            <person name="Kadnikov V."/>
            <person name="Begmatov S."/>
            <person name="Beletsky A.V."/>
            <person name="Mardanov A.V."/>
            <person name="Ravin N.V."/>
        </authorList>
    </citation>
    <scope>NUCLEOTIDE SEQUENCE [LARGE SCALE GENOMIC DNA]</scope>
    <source>
        <strain evidence="7">LN</strain>
    </source>
</reference>
<evidence type="ECO:0000256" key="5">
    <source>
        <dbReference type="SAM" id="SignalP"/>
    </source>
</evidence>
<sequence length="448" mass="49591">MNRIYRRMIAMGVLLLLTLASAIGPVAAAPTRIAFWHSMGGDLGGRSIPEMVQRFNQSQSACTVEAIYQGTYDDALNKLKAGLQSRDIPAVMQLYDIGTRLMVDLGVAVPIQDFVDREGYDLSDFEPNVLAYYSVDGRIYSMPFNTSNPLLYYNKDAFRRAGLDPDVPPRTFDDVVSMGQKLTVKDNAGRTSQYGITLAIYGWFFEQFLAVSGGMYANNGNGRDGRATAATFNGPEGVRVLDWWKLLYDRGIDFNPGRQTVDARNAFTAGRAAMTIDSTATLRSLLDASVGRFELGTGFLPRPDEAAYQKWGTIIGGASLWILKDRPQAEQQCAWEFVKHMASPEEQAFWYTVSGYYPIRRSGYEQPLAVAWRQQYPQFETAIRQLHMAPNNRVTQGALIGVFPQARQTIEAAIETVLAGRATSKAALDGAARTVTDAIVQYNLTTGR</sequence>
<dbReference type="SUPFAM" id="SSF53850">
    <property type="entry name" value="Periplasmic binding protein-like II"/>
    <property type="match status" value="1"/>
</dbReference>
<keyword evidence="7" id="KW-1185">Reference proteome</keyword>
<dbReference type="InterPro" id="IPR050490">
    <property type="entry name" value="Bact_solute-bd_prot1"/>
</dbReference>
<keyword evidence="4 5" id="KW-0732">Signal</keyword>
<feature type="chain" id="PRO_5047117320" evidence="5">
    <location>
        <begin position="29"/>
        <end position="448"/>
    </location>
</feature>
<accession>A0ABZ1BPE6</accession>
<evidence type="ECO:0000313" key="7">
    <source>
        <dbReference type="Proteomes" id="UP001333102"/>
    </source>
</evidence>
<dbReference type="PANTHER" id="PTHR43649">
    <property type="entry name" value="ARABINOSE-BINDING PROTEIN-RELATED"/>
    <property type="match status" value="1"/>
</dbReference>
<dbReference type="CDD" id="cd14748">
    <property type="entry name" value="PBP2_UgpB"/>
    <property type="match status" value="1"/>
</dbReference>
<proteinExistence type="inferred from homology"/>
<gene>
    <name evidence="6" type="ORF">VLY81_13095</name>
</gene>
<keyword evidence="3" id="KW-0813">Transport</keyword>
<dbReference type="RefSeq" id="WP_324668651.1">
    <property type="nucleotide sequence ID" value="NZ_CP141614.1"/>
</dbReference>
<organism evidence="6 7">
    <name type="scientific">Geochorda subterranea</name>
    <dbReference type="NCBI Taxonomy" id="3109564"/>
    <lineage>
        <taxon>Bacteria</taxon>
        <taxon>Bacillati</taxon>
        <taxon>Bacillota</taxon>
        <taxon>Limnochordia</taxon>
        <taxon>Limnochordales</taxon>
        <taxon>Geochordaceae</taxon>
        <taxon>Geochorda</taxon>
    </lineage>
</organism>
<evidence type="ECO:0000313" key="6">
    <source>
        <dbReference type="EMBL" id="WRP14338.1"/>
    </source>
</evidence>
<dbReference type="EMBL" id="CP141614">
    <property type="protein sequence ID" value="WRP14338.1"/>
    <property type="molecule type" value="Genomic_DNA"/>
</dbReference>
<dbReference type="Gene3D" id="3.40.190.10">
    <property type="entry name" value="Periplasmic binding protein-like II"/>
    <property type="match status" value="2"/>
</dbReference>
<evidence type="ECO:0000256" key="3">
    <source>
        <dbReference type="ARBA" id="ARBA00022448"/>
    </source>
</evidence>
<dbReference type="InterPro" id="IPR006059">
    <property type="entry name" value="SBP"/>
</dbReference>
<dbReference type="PANTHER" id="PTHR43649:SF31">
    <property type="entry name" value="SN-GLYCEROL-3-PHOSPHATE-BINDING PERIPLASMIC PROTEIN UGPB"/>
    <property type="match status" value="1"/>
</dbReference>
<protein>
    <submittedName>
        <fullName evidence="6">ABC transporter substrate-binding protein</fullName>
    </submittedName>
</protein>
<evidence type="ECO:0000256" key="2">
    <source>
        <dbReference type="ARBA" id="ARBA00008520"/>
    </source>
</evidence>
<comment type="subcellular location">
    <subcellularLocation>
        <location evidence="1">Cell envelope</location>
    </subcellularLocation>
</comment>
<feature type="signal peptide" evidence="5">
    <location>
        <begin position="1"/>
        <end position="28"/>
    </location>
</feature>
<evidence type="ECO:0000256" key="1">
    <source>
        <dbReference type="ARBA" id="ARBA00004196"/>
    </source>
</evidence>